<dbReference type="Proteomes" id="UP001056851">
    <property type="component" value="Chromosome"/>
</dbReference>
<evidence type="ECO:0000313" key="3">
    <source>
        <dbReference type="Proteomes" id="UP001056851"/>
    </source>
</evidence>
<proteinExistence type="predicted"/>
<dbReference type="RefSeq" id="WP_252885307.1">
    <property type="nucleotide sequence ID" value="NZ_CP099599.1"/>
</dbReference>
<sequence length="106" mass="11683">MIARNKALLEWLKTATPHAIADTQTTAGYLRRIAYGQKMASAEMASGIERATSGLVTRKELRPNDWHLVWPELAERPPTIEQIVARPSPRAQSTEAAVNTSSSVSR</sequence>
<gene>
    <name evidence="2" type="ORF">NF677_03555</name>
</gene>
<name>A0ABY5CIT4_9PSED</name>
<reference evidence="2" key="1">
    <citation type="submission" date="2022-06" db="EMBL/GenBank/DDBJ databases">
        <title>Investigating genetic diversity within the most abundant and prevalent non-pathogenic leaf-associated bacterial species interacting with Arabidopsis thaliana in natural habitats.</title>
        <authorList>
            <person name="Ramirez-Sanchez D."/>
            <person name="Gibelin-Viala C."/>
            <person name="Mayjonade B."/>
            <person name="Duflos R."/>
            <person name="Belmonte E."/>
            <person name="Pailler V."/>
            <person name="Bartoli C."/>
            <person name="Carrere S."/>
            <person name="Vailleau F."/>
            <person name="Roux F."/>
        </authorList>
    </citation>
    <scope>NUCLEOTIDE SEQUENCE</scope>
    <source>
        <strain evidence="2">OTU6ESPEB1</strain>
    </source>
</reference>
<protein>
    <submittedName>
        <fullName evidence="2">Helix-turn-helix domain-containing protein</fullName>
    </submittedName>
</protein>
<feature type="region of interest" description="Disordered" evidence="1">
    <location>
        <begin position="85"/>
        <end position="106"/>
    </location>
</feature>
<dbReference type="InterPro" id="IPR010982">
    <property type="entry name" value="Lambda_DNA-bd_dom_sf"/>
</dbReference>
<dbReference type="EMBL" id="CP099599">
    <property type="protein sequence ID" value="UST85767.1"/>
    <property type="molecule type" value="Genomic_DNA"/>
</dbReference>
<accession>A0ABY5CIT4</accession>
<keyword evidence="3" id="KW-1185">Reference proteome</keyword>
<dbReference type="Gene3D" id="1.10.260.40">
    <property type="entry name" value="lambda repressor-like DNA-binding domains"/>
    <property type="match status" value="1"/>
</dbReference>
<feature type="compositionally biased region" description="Polar residues" evidence="1">
    <location>
        <begin position="90"/>
        <end position="106"/>
    </location>
</feature>
<organism evidence="2 3">
    <name type="scientific">Pseudomonas siliginis</name>
    <dbReference type="NCBI Taxonomy" id="2842346"/>
    <lineage>
        <taxon>Bacteria</taxon>
        <taxon>Pseudomonadati</taxon>
        <taxon>Pseudomonadota</taxon>
        <taxon>Gammaproteobacteria</taxon>
        <taxon>Pseudomonadales</taxon>
        <taxon>Pseudomonadaceae</taxon>
        <taxon>Pseudomonas</taxon>
    </lineage>
</organism>
<evidence type="ECO:0000313" key="2">
    <source>
        <dbReference type="EMBL" id="UST85767.1"/>
    </source>
</evidence>
<evidence type="ECO:0000256" key="1">
    <source>
        <dbReference type="SAM" id="MobiDB-lite"/>
    </source>
</evidence>